<evidence type="ECO:0000259" key="1">
    <source>
        <dbReference type="Pfam" id="PF09820"/>
    </source>
</evidence>
<dbReference type="Pfam" id="PF09820">
    <property type="entry name" value="AAA-ATPase_like"/>
    <property type="match status" value="1"/>
</dbReference>
<dbReference type="PANTHER" id="PTHR34825:SF1">
    <property type="entry name" value="AAA-ATPASE-LIKE DOMAIN-CONTAINING PROTEIN"/>
    <property type="match status" value="1"/>
</dbReference>
<feature type="domain" description="AAA-ATPase-like" evidence="1">
    <location>
        <begin position="4"/>
        <end position="53"/>
    </location>
</feature>
<protein>
    <submittedName>
        <fullName evidence="2">AAA family ATPase</fullName>
    </submittedName>
</protein>
<dbReference type="Proteomes" id="UP000664265">
    <property type="component" value="Unassembled WGS sequence"/>
</dbReference>
<keyword evidence="3" id="KW-1185">Reference proteome</keyword>
<evidence type="ECO:0000313" key="3">
    <source>
        <dbReference type="Proteomes" id="UP000664265"/>
    </source>
</evidence>
<accession>A0ABS3M8L2</accession>
<sequence length="53" mass="6293">MKYPIGIQDFRKIREDNYVYVDKTALIYDMVSNGNIYFLSRPRRFGKSLLVST</sequence>
<name>A0ABS3M8L2_9BACT</name>
<reference evidence="2 3" key="1">
    <citation type="submission" date="2021-01" db="EMBL/GenBank/DDBJ databases">
        <title>Prevotella A2931 sp. nov.</title>
        <authorList>
            <person name="Buhl M."/>
            <person name="Oberhettinger P."/>
        </authorList>
    </citation>
    <scope>NUCLEOTIDE SEQUENCE [LARGE SCALE GENOMIC DNA]</scope>
    <source>
        <strain evidence="2 3">A2931</strain>
    </source>
</reference>
<evidence type="ECO:0000313" key="2">
    <source>
        <dbReference type="EMBL" id="MBO1364519.1"/>
    </source>
</evidence>
<feature type="non-terminal residue" evidence="2">
    <location>
        <position position="53"/>
    </location>
</feature>
<comment type="caution">
    <text evidence="2">The sequence shown here is derived from an EMBL/GenBank/DDBJ whole genome shotgun (WGS) entry which is preliminary data.</text>
</comment>
<dbReference type="RefSeq" id="WP_207859426.1">
    <property type="nucleotide sequence ID" value="NZ_JAERMS010000096.1"/>
</dbReference>
<organism evidence="2 3">
    <name type="scientific">Prevotella illustrans</name>
    <dbReference type="NCBI Taxonomy" id="2800387"/>
    <lineage>
        <taxon>Bacteria</taxon>
        <taxon>Pseudomonadati</taxon>
        <taxon>Bacteroidota</taxon>
        <taxon>Bacteroidia</taxon>
        <taxon>Bacteroidales</taxon>
        <taxon>Prevotellaceae</taxon>
        <taxon>Prevotella</taxon>
    </lineage>
</organism>
<dbReference type="EMBL" id="JAERMS010000096">
    <property type="protein sequence ID" value="MBO1364519.1"/>
    <property type="molecule type" value="Genomic_DNA"/>
</dbReference>
<dbReference type="PANTHER" id="PTHR34825">
    <property type="entry name" value="CONSERVED PROTEIN, WITH A WEAK D-GALACTARATE DEHYDRATASE/ALTRONATE HYDROLASE DOMAIN"/>
    <property type="match status" value="1"/>
</dbReference>
<dbReference type="InterPro" id="IPR018631">
    <property type="entry name" value="AAA-ATPase-like_dom"/>
</dbReference>
<gene>
    <name evidence="2" type="ORF">JHU38_12285</name>
</gene>
<proteinExistence type="predicted"/>